<keyword evidence="12" id="KW-1185">Reference proteome</keyword>
<keyword evidence="6" id="KW-0378">Hydrolase</keyword>
<dbReference type="FunFam" id="2.30.29.30:FF:000038">
    <property type="entry name" value="Myotubularin 1, isoform CRA_a"/>
    <property type="match status" value="1"/>
</dbReference>
<dbReference type="GO" id="GO:0052629">
    <property type="term" value="F:phosphatidylinositol-3,5-bisphosphate 3-phosphatase activity"/>
    <property type="evidence" value="ECO:0007669"/>
    <property type="project" value="UniProtKB-EC"/>
</dbReference>
<sequence length="192" mass="21067">MDRVVTSDSLAAKKPPRLASGSGQASAESPESPAGSHVEWCKQLIAATISTQLSTITVPDAVSKDYRVLRDGNKLAQMEEAPLFPGEAITAIAKDVTYICPFIGAISGTLTVTEYKLYFKSVERDPPFTLDVPLGVVNRIERIAGIQENSCGLEIVCKDMRNLRFAYKQEEHGKLEIFENLMQFAFPVSKNL</sequence>
<keyword evidence="7" id="KW-0443">Lipid metabolism</keyword>
<gene>
    <name evidence="11" type="ORF">scyTo_0011639</name>
</gene>
<organism evidence="11 12">
    <name type="scientific">Scyliorhinus torazame</name>
    <name type="common">Cloudy catshark</name>
    <name type="synonym">Catulus torazame</name>
    <dbReference type="NCBI Taxonomy" id="75743"/>
    <lineage>
        <taxon>Eukaryota</taxon>
        <taxon>Metazoa</taxon>
        <taxon>Chordata</taxon>
        <taxon>Craniata</taxon>
        <taxon>Vertebrata</taxon>
        <taxon>Chondrichthyes</taxon>
        <taxon>Elasmobranchii</taxon>
        <taxon>Galeomorphii</taxon>
        <taxon>Galeoidea</taxon>
        <taxon>Carcharhiniformes</taxon>
        <taxon>Scyliorhinidae</taxon>
        <taxon>Scyliorhinus</taxon>
    </lineage>
</organism>
<evidence type="ECO:0000259" key="10">
    <source>
        <dbReference type="SMART" id="SM00568"/>
    </source>
</evidence>
<dbReference type="Gene3D" id="2.30.29.30">
    <property type="entry name" value="Pleckstrin-homology domain (PH domain)/Phosphotyrosine-binding domain (PTB)"/>
    <property type="match status" value="1"/>
</dbReference>
<dbReference type="GO" id="GO:0004438">
    <property type="term" value="F:phosphatidylinositol-3-phosphate phosphatase activity"/>
    <property type="evidence" value="ECO:0007669"/>
    <property type="project" value="TreeGrafter"/>
</dbReference>
<comment type="similarity">
    <text evidence="3">Belongs to the protein-tyrosine phosphatase family. Non-receptor class myotubularin subfamily.</text>
</comment>
<evidence type="ECO:0000256" key="4">
    <source>
        <dbReference type="ARBA" id="ARBA00012903"/>
    </source>
</evidence>
<dbReference type="EC" id="3.1.3.95" evidence="4"/>
<dbReference type="GO" id="GO:0012505">
    <property type="term" value="C:endomembrane system"/>
    <property type="evidence" value="ECO:0007669"/>
    <property type="project" value="UniProtKB-SubCell"/>
</dbReference>
<comment type="caution">
    <text evidence="11">The sequence shown here is derived from an EMBL/GenBank/DDBJ whole genome shotgun (WGS) entry which is preliminary data.</text>
</comment>
<dbReference type="GO" id="GO:0046856">
    <property type="term" value="P:phosphatidylinositol dephosphorylation"/>
    <property type="evidence" value="ECO:0007669"/>
    <property type="project" value="TreeGrafter"/>
</dbReference>
<accession>A0A401NRM6</accession>
<evidence type="ECO:0000256" key="2">
    <source>
        <dbReference type="ARBA" id="ARBA00004496"/>
    </source>
</evidence>
<dbReference type="InterPro" id="IPR011993">
    <property type="entry name" value="PH-like_dom_sf"/>
</dbReference>
<keyword evidence="5" id="KW-0963">Cytoplasm</keyword>
<dbReference type="STRING" id="75743.A0A401NRM6"/>
<evidence type="ECO:0000256" key="3">
    <source>
        <dbReference type="ARBA" id="ARBA00007471"/>
    </source>
</evidence>
<name>A0A401NRM6_SCYTO</name>
<feature type="non-terminal residue" evidence="11">
    <location>
        <position position="192"/>
    </location>
</feature>
<evidence type="ECO:0000256" key="8">
    <source>
        <dbReference type="ARBA" id="ARBA00023136"/>
    </source>
</evidence>
<dbReference type="GO" id="GO:0005737">
    <property type="term" value="C:cytoplasm"/>
    <property type="evidence" value="ECO:0007669"/>
    <property type="project" value="UniProtKB-SubCell"/>
</dbReference>
<dbReference type="Pfam" id="PF02893">
    <property type="entry name" value="GRAM"/>
    <property type="match status" value="1"/>
</dbReference>
<evidence type="ECO:0000256" key="5">
    <source>
        <dbReference type="ARBA" id="ARBA00022490"/>
    </source>
</evidence>
<evidence type="ECO:0000313" key="12">
    <source>
        <dbReference type="Proteomes" id="UP000288216"/>
    </source>
</evidence>
<proteinExistence type="inferred from homology"/>
<dbReference type="GO" id="GO:0016020">
    <property type="term" value="C:membrane"/>
    <property type="evidence" value="ECO:0007669"/>
    <property type="project" value="TreeGrafter"/>
</dbReference>
<feature type="region of interest" description="Disordered" evidence="9">
    <location>
        <begin position="1"/>
        <end position="35"/>
    </location>
</feature>
<dbReference type="SUPFAM" id="SSF50729">
    <property type="entry name" value="PH domain-like"/>
    <property type="match status" value="1"/>
</dbReference>
<evidence type="ECO:0000256" key="6">
    <source>
        <dbReference type="ARBA" id="ARBA00022801"/>
    </source>
</evidence>
<evidence type="ECO:0000256" key="7">
    <source>
        <dbReference type="ARBA" id="ARBA00023098"/>
    </source>
</evidence>
<protein>
    <recommendedName>
        <fullName evidence="4">phosphatidylinositol-3,5-bisphosphate 3-phosphatase</fullName>
        <ecNumber evidence="4">3.1.3.95</ecNumber>
    </recommendedName>
</protein>
<dbReference type="InterPro" id="IPR030564">
    <property type="entry name" value="Myotubularin"/>
</dbReference>
<dbReference type="SMART" id="SM00568">
    <property type="entry name" value="GRAM"/>
    <property type="match status" value="1"/>
</dbReference>
<evidence type="ECO:0000313" key="11">
    <source>
        <dbReference type="EMBL" id="GCB63558.1"/>
    </source>
</evidence>
<dbReference type="OrthoDB" id="271628at2759"/>
<evidence type="ECO:0000256" key="1">
    <source>
        <dbReference type="ARBA" id="ARBA00004184"/>
    </source>
</evidence>
<comment type="subcellular location">
    <subcellularLocation>
        <location evidence="2">Cytoplasm</location>
    </subcellularLocation>
    <subcellularLocation>
        <location evidence="1">Endomembrane system</location>
        <topology evidence="1">Peripheral membrane protein</topology>
    </subcellularLocation>
</comment>
<reference evidence="11 12" key="1">
    <citation type="journal article" date="2018" name="Nat. Ecol. Evol.">
        <title>Shark genomes provide insights into elasmobranch evolution and the origin of vertebrates.</title>
        <authorList>
            <person name="Hara Y"/>
            <person name="Yamaguchi K"/>
            <person name="Onimaru K"/>
            <person name="Kadota M"/>
            <person name="Koyanagi M"/>
            <person name="Keeley SD"/>
            <person name="Tatsumi K"/>
            <person name="Tanaka K"/>
            <person name="Motone F"/>
            <person name="Kageyama Y"/>
            <person name="Nozu R"/>
            <person name="Adachi N"/>
            <person name="Nishimura O"/>
            <person name="Nakagawa R"/>
            <person name="Tanegashima C"/>
            <person name="Kiyatake I"/>
            <person name="Matsumoto R"/>
            <person name="Murakumo K"/>
            <person name="Nishida K"/>
            <person name="Terakita A"/>
            <person name="Kuratani S"/>
            <person name="Sato K"/>
            <person name="Hyodo S Kuraku.S."/>
        </authorList>
    </citation>
    <scope>NUCLEOTIDE SEQUENCE [LARGE SCALE GENOMIC DNA]</scope>
</reference>
<dbReference type="Proteomes" id="UP000288216">
    <property type="component" value="Unassembled WGS sequence"/>
</dbReference>
<feature type="domain" description="GRAM" evidence="10">
    <location>
        <begin position="76"/>
        <end position="144"/>
    </location>
</feature>
<dbReference type="InterPro" id="IPR004182">
    <property type="entry name" value="GRAM"/>
</dbReference>
<keyword evidence="8" id="KW-0472">Membrane</keyword>
<dbReference type="PANTHER" id="PTHR10807">
    <property type="entry name" value="MYOTUBULARIN-RELATED"/>
    <property type="match status" value="1"/>
</dbReference>
<dbReference type="AlphaFoldDB" id="A0A401NRM6"/>
<dbReference type="OMA" id="DHVEWCK"/>
<dbReference type="PANTHER" id="PTHR10807:SF40">
    <property type="entry name" value="MYOTUBULARIN-RELATED PROTEIN 1"/>
    <property type="match status" value="1"/>
</dbReference>
<feature type="compositionally biased region" description="Low complexity" evidence="9">
    <location>
        <begin position="19"/>
        <end position="35"/>
    </location>
</feature>
<evidence type="ECO:0000256" key="9">
    <source>
        <dbReference type="SAM" id="MobiDB-lite"/>
    </source>
</evidence>
<dbReference type="EMBL" id="BFAA01005360">
    <property type="protein sequence ID" value="GCB63558.1"/>
    <property type="molecule type" value="Genomic_DNA"/>
</dbReference>